<proteinExistence type="predicted"/>
<evidence type="ECO:0000313" key="2">
    <source>
        <dbReference type="Proteomes" id="UP000239757"/>
    </source>
</evidence>
<protein>
    <submittedName>
        <fullName evidence="1">Uncharacterized protein</fullName>
    </submittedName>
</protein>
<evidence type="ECO:0000313" key="1">
    <source>
        <dbReference type="EMBL" id="PPS05285.1"/>
    </source>
</evidence>
<gene>
    <name evidence="1" type="ORF">GOBAR_AA15373</name>
</gene>
<dbReference type="EMBL" id="KZ664483">
    <property type="protein sequence ID" value="PPS05285.1"/>
    <property type="molecule type" value="Genomic_DNA"/>
</dbReference>
<dbReference type="Proteomes" id="UP000239757">
    <property type="component" value="Unassembled WGS sequence"/>
</dbReference>
<reference evidence="1 2" key="1">
    <citation type="submission" date="2015-01" db="EMBL/GenBank/DDBJ databases">
        <title>Genome of allotetraploid Gossypium barbadense reveals genomic plasticity and fiber elongation in cotton evolution.</title>
        <authorList>
            <person name="Chen X."/>
            <person name="Liu X."/>
            <person name="Zhao B."/>
            <person name="Zheng H."/>
            <person name="Hu Y."/>
            <person name="Lu G."/>
            <person name="Yang C."/>
            <person name="Chen J."/>
            <person name="Shan C."/>
            <person name="Zhang L."/>
            <person name="Zhou Y."/>
            <person name="Wang L."/>
            <person name="Guo W."/>
            <person name="Bai Y."/>
            <person name="Ruan J."/>
            <person name="Shangguan X."/>
            <person name="Mao Y."/>
            <person name="Jiang J."/>
            <person name="Zhu Y."/>
            <person name="Lei J."/>
            <person name="Kang H."/>
            <person name="Chen S."/>
            <person name="He X."/>
            <person name="Wang R."/>
            <person name="Wang Y."/>
            <person name="Chen J."/>
            <person name="Wang L."/>
            <person name="Yu S."/>
            <person name="Wang B."/>
            <person name="Wei J."/>
            <person name="Song S."/>
            <person name="Lu X."/>
            <person name="Gao Z."/>
            <person name="Gu W."/>
            <person name="Deng X."/>
            <person name="Ma D."/>
            <person name="Wang S."/>
            <person name="Liang W."/>
            <person name="Fang L."/>
            <person name="Cai C."/>
            <person name="Zhu X."/>
            <person name="Zhou B."/>
            <person name="Zhang Y."/>
            <person name="Chen Z."/>
            <person name="Xu S."/>
            <person name="Zhu R."/>
            <person name="Wang S."/>
            <person name="Zhang T."/>
            <person name="Zhao G."/>
        </authorList>
    </citation>
    <scope>NUCLEOTIDE SEQUENCE [LARGE SCALE GENOMIC DNA]</scope>
    <source>
        <strain evidence="2">cv. Xinhai21</strain>
        <tissue evidence="1">Leaf</tissue>
    </source>
</reference>
<dbReference type="AlphaFoldDB" id="A0A2P5XPL0"/>
<accession>A0A2P5XPL0</accession>
<sequence length="138" mass="16169">MVHFKDQEKYQPSEVKHRIRRCTVRRGALADFKIFEDFNKHQEWTEDVPYYSTKTLTMIEVYRLEGRASLLESYQDFLETSTTLKGRTEDVLYHSAKTLAMVEAYDAQADFEIFGNINKYLGVDQGRAISFCQDFGDD</sequence>
<name>A0A2P5XPL0_GOSBA</name>
<organism evidence="1 2">
    <name type="scientific">Gossypium barbadense</name>
    <name type="common">Sea Island cotton</name>
    <name type="synonym">Hibiscus barbadensis</name>
    <dbReference type="NCBI Taxonomy" id="3634"/>
    <lineage>
        <taxon>Eukaryota</taxon>
        <taxon>Viridiplantae</taxon>
        <taxon>Streptophyta</taxon>
        <taxon>Embryophyta</taxon>
        <taxon>Tracheophyta</taxon>
        <taxon>Spermatophyta</taxon>
        <taxon>Magnoliopsida</taxon>
        <taxon>eudicotyledons</taxon>
        <taxon>Gunneridae</taxon>
        <taxon>Pentapetalae</taxon>
        <taxon>rosids</taxon>
        <taxon>malvids</taxon>
        <taxon>Malvales</taxon>
        <taxon>Malvaceae</taxon>
        <taxon>Malvoideae</taxon>
        <taxon>Gossypium</taxon>
    </lineage>
</organism>